<dbReference type="InterPro" id="IPR002514">
    <property type="entry name" value="Transposase_8"/>
</dbReference>
<protein>
    <submittedName>
        <fullName evidence="6">FCD domain-containing protein</fullName>
    </submittedName>
</protein>
<dbReference type="InterPro" id="IPR008920">
    <property type="entry name" value="TF_FadR/GntR_C"/>
</dbReference>
<dbReference type="Gene3D" id="1.10.10.10">
    <property type="entry name" value="Winged helix-like DNA-binding domain superfamily/Winged helix DNA-binding domain"/>
    <property type="match status" value="2"/>
</dbReference>
<feature type="region of interest" description="Disordered" evidence="4">
    <location>
        <begin position="54"/>
        <end position="94"/>
    </location>
</feature>
<dbReference type="CDD" id="cd07377">
    <property type="entry name" value="WHTH_GntR"/>
    <property type="match status" value="1"/>
</dbReference>
<name>A0ABV2X255_9NOCA</name>
<dbReference type="EMBL" id="JBEYBF010000059">
    <property type="protein sequence ID" value="MEU1957240.1"/>
    <property type="molecule type" value="Genomic_DNA"/>
</dbReference>
<comment type="caution">
    <text evidence="6">The sequence shown here is derived from an EMBL/GenBank/DDBJ whole genome shotgun (WGS) entry which is preliminary data.</text>
</comment>
<dbReference type="Pfam" id="PF00392">
    <property type="entry name" value="GntR"/>
    <property type="match status" value="1"/>
</dbReference>
<keyword evidence="3" id="KW-0804">Transcription</keyword>
<dbReference type="InterPro" id="IPR000524">
    <property type="entry name" value="Tscrpt_reg_HTH_GntR"/>
</dbReference>
<proteinExistence type="predicted"/>
<dbReference type="PANTHER" id="PTHR43537:SF5">
    <property type="entry name" value="UXU OPERON TRANSCRIPTIONAL REGULATOR"/>
    <property type="match status" value="1"/>
</dbReference>
<dbReference type="InterPro" id="IPR011711">
    <property type="entry name" value="GntR_C"/>
</dbReference>
<evidence type="ECO:0000259" key="5">
    <source>
        <dbReference type="PROSITE" id="PS50949"/>
    </source>
</evidence>
<dbReference type="SUPFAM" id="SSF46689">
    <property type="entry name" value="Homeodomain-like"/>
    <property type="match status" value="1"/>
</dbReference>
<organism evidence="6 7">
    <name type="scientific">Nocardia rhamnosiphila</name>
    <dbReference type="NCBI Taxonomy" id="426716"/>
    <lineage>
        <taxon>Bacteria</taxon>
        <taxon>Bacillati</taxon>
        <taxon>Actinomycetota</taxon>
        <taxon>Actinomycetes</taxon>
        <taxon>Mycobacteriales</taxon>
        <taxon>Nocardiaceae</taxon>
        <taxon>Nocardia</taxon>
    </lineage>
</organism>
<evidence type="ECO:0000256" key="4">
    <source>
        <dbReference type="SAM" id="MobiDB-lite"/>
    </source>
</evidence>
<evidence type="ECO:0000313" key="7">
    <source>
        <dbReference type="Proteomes" id="UP001550628"/>
    </source>
</evidence>
<dbReference type="SMART" id="SM00345">
    <property type="entry name" value="HTH_GNTR"/>
    <property type="match status" value="1"/>
</dbReference>
<keyword evidence="2" id="KW-0238">DNA-binding</keyword>
<evidence type="ECO:0000256" key="1">
    <source>
        <dbReference type="ARBA" id="ARBA00023015"/>
    </source>
</evidence>
<dbReference type="Pfam" id="PF07729">
    <property type="entry name" value="FCD"/>
    <property type="match status" value="1"/>
</dbReference>
<dbReference type="SMART" id="SM00895">
    <property type="entry name" value="FCD"/>
    <property type="match status" value="1"/>
</dbReference>
<reference evidence="6 7" key="1">
    <citation type="submission" date="2024-06" db="EMBL/GenBank/DDBJ databases">
        <title>The Natural Products Discovery Center: Release of the First 8490 Sequenced Strains for Exploring Actinobacteria Biosynthetic Diversity.</title>
        <authorList>
            <person name="Kalkreuter E."/>
            <person name="Kautsar S.A."/>
            <person name="Yang D."/>
            <person name="Bader C.D."/>
            <person name="Teijaro C.N."/>
            <person name="Fluegel L."/>
            <person name="Davis C.M."/>
            <person name="Simpson J.R."/>
            <person name="Lauterbach L."/>
            <person name="Steele A.D."/>
            <person name="Gui C."/>
            <person name="Meng S."/>
            <person name="Li G."/>
            <person name="Viehrig K."/>
            <person name="Ye F."/>
            <person name="Su P."/>
            <person name="Kiefer A.F."/>
            <person name="Nichols A."/>
            <person name="Cepeda A.J."/>
            <person name="Yan W."/>
            <person name="Fan B."/>
            <person name="Jiang Y."/>
            <person name="Adhikari A."/>
            <person name="Zheng C.-J."/>
            <person name="Schuster L."/>
            <person name="Cowan T.M."/>
            <person name="Smanski M.J."/>
            <person name="Chevrette M.G."/>
            <person name="De Carvalho L.P.S."/>
            <person name="Shen B."/>
        </authorList>
    </citation>
    <scope>NUCLEOTIDE SEQUENCE [LARGE SCALE GENOMIC DNA]</scope>
    <source>
        <strain evidence="6 7">NPDC019708</strain>
    </source>
</reference>
<dbReference type="PRINTS" id="PR00035">
    <property type="entry name" value="HTHGNTR"/>
</dbReference>
<dbReference type="InterPro" id="IPR036390">
    <property type="entry name" value="WH_DNA-bd_sf"/>
</dbReference>
<feature type="domain" description="HTH gntR-type" evidence="5">
    <location>
        <begin position="100"/>
        <end position="170"/>
    </location>
</feature>
<sequence length="333" mass="36281">MPGPRYPDELRRAAVAAVVESDVAVSEIARRFGIHQQTLRSWLAMAGMRDVRTRAMSPTGQSELSLPRRHETSSSAAGQQTLTNGDPQPSEILLDGLSVPKASDVLSRSLREQILSGRIVPDTVLPTERDLSAASGLSRGTVREALRILELEGLVAIKPGRSGGAVVRRPAPDVVDHHLRIFIQGRQLSLDALLEVREALEPVTAELAARRRTQDQLDALSEATCAVEDVIDDLPAYLRTNLEWHITVADISGNDLLAAIMRSLSKAIFEGTAIEDFNSADIRSAAAAAHRRVLRAIRDQDPRGAFNAMRHHVHTFRDEINERGSGSADITLA</sequence>
<keyword evidence="1" id="KW-0805">Transcription regulation</keyword>
<dbReference type="InterPro" id="IPR009057">
    <property type="entry name" value="Homeodomain-like_sf"/>
</dbReference>
<dbReference type="Gene3D" id="1.20.120.530">
    <property type="entry name" value="GntR ligand-binding domain-like"/>
    <property type="match status" value="1"/>
</dbReference>
<dbReference type="SUPFAM" id="SSF48008">
    <property type="entry name" value="GntR ligand-binding domain-like"/>
    <property type="match status" value="1"/>
</dbReference>
<dbReference type="InterPro" id="IPR036388">
    <property type="entry name" value="WH-like_DNA-bd_sf"/>
</dbReference>
<dbReference type="Pfam" id="PF01527">
    <property type="entry name" value="HTH_Tnp_1"/>
    <property type="match status" value="1"/>
</dbReference>
<dbReference type="SUPFAM" id="SSF46785">
    <property type="entry name" value="Winged helix' DNA-binding domain"/>
    <property type="match status" value="1"/>
</dbReference>
<accession>A0ABV2X255</accession>
<evidence type="ECO:0000313" key="6">
    <source>
        <dbReference type="EMBL" id="MEU1957240.1"/>
    </source>
</evidence>
<dbReference type="PROSITE" id="PS50949">
    <property type="entry name" value="HTH_GNTR"/>
    <property type="match status" value="1"/>
</dbReference>
<gene>
    <name evidence="6" type="ORF">ABZ510_35975</name>
</gene>
<feature type="compositionally biased region" description="Polar residues" evidence="4">
    <location>
        <begin position="73"/>
        <end position="87"/>
    </location>
</feature>
<evidence type="ECO:0000256" key="3">
    <source>
        <dbReference type="ARBA" id="ARBA00023163"/>
    </source>
</evidence>
<keyword evidence="7" id="KW-1185">Reference proteome</keyword>
<dbReference type="PANTHER" id="PTHR43537">
    <property type="entry name" value="TRANSCRIPTIONAL REGULATOR, GNTR FAMILY"/>
    <property type="match status" value="1"/>
</dbReference>
<dbReference type="RefSeq" id="WP_356960157.1">
    <property type="nucleotide sequence ID" value="NZ_JBEYBD010000047.1"/>
</dbReference>
<dbReference type="Proteomes" id="UP001550628">
    <property type="component" value="Unassembled WGS sequence"/>
</dbReference>
<evidence type="ECO:0000256" key="2">
    <source>
        <dbReference type="ARBA" id="ARBA00023125"/>
    </source>
</evidence>